<sequence length="70" mass="7794">MSKQNATKGYVATTSNFTENARLYAEGINIGLITGTDLVEMWLNYTNPVSENIIMNSVNNHTTNKLEMPI</sequence>
<dbReference type="GO" id="GO:0016787">
    <property type="term" value="F:hydrolase activity"/>
    <property type="evidence" value="ECO:0007669"/>
    <property type="project" value="UniProtKB-KW"/>
</dbReference>
<keyword evidence="2" id="KW-0378">Hydrolase</keyword>
<dbReference type="EMBL" id="JAGYPM010000004">
    <property type="protein sequence ID" value="MBS4192345.1"/>
    <property type="molecule type" value="Genomic_DNA"/>
</dbReference>
<dbReference type="InterPro" id="IPR011856">
    <property type="entry name" value="tRNA_endonuc-like_dom_sf"/>
</dbReference>
<accession>A0ABS5NWX8</accession>
<evidence type="ECO:0000259" key="1">
    <source>
        <dbReference type="Pfam" id="PF04471"/>
    </source>
</evidence>
<keyword evidence="2" id="KW-0540">Nuclease</keyword>
<gene>
    <name evidence="2" type="ORF">KHA94_19485</name>
</gene>
<evidence type="ECO:0000313" key="3">
    <source>
        <dbReference type="Proteomes" id="UP000681027"/>
    </source>
</evidence>
<keyword evidence="3" id="KW-1185">Reference proteome</keyword>
<organism evidence="2 3">
    <name type="scientific">Cytobacillus citreus</name>
    <dbReference type="NCBI Taxonomy" id="2833586"/>
    <lineage>
        <taxon>Bacteria</taxon>
        <taxon>Bacillati</taxon>
        <taxon>Bacillota</taxon>
        <taxon>Bacilli</taxon>
        <taxon>Bacillales</taxon>
        <taxon>Bacillaceae</taxon>
        <taxon>Cytobacillus</taxon>
    </lineage>
</organism>
<reference evidence="2 3" key="1">
    <citation type="submission" date="2021-05" db="EMBL/GenBank/DDBJ databases">
        <title>Novel Bacillus species.</title>
        <authorList>
            <person name="Liu G."/>
        </authorList>
    </citation>
    <scope>NUCLEOTIDE SEQUENCE [LARGE SCALE GENOMIC DNA]</scope>
    <source>
        <strain evidence="2 3">FJAT-49705</strain>
    </source>
</reference>
<protein>
    <submittedName>
        <fullName evidence="2">Restriction endonuclease</fullName>
        <ecNumber evidence="2">3.1.21.-</ecNumber>
    </submittedName>
</protein>
<comment type="caution">
    <text evidence="2">The sequence shown here is derived from an EMBL/GenBank/DDBJ whole genome shotgun (WGS) entry which is preliminary data.</text>
</comment>
<name>A0ABS5NWX8_9BACI</name>
<proteinExistence type="predicted"/>
<dbReference type="EC" id="3.1.21.-" evidence="2"/>
<dbReference type="InterPro" id="IPR011335">
    <property type="entry name" value="Restrct_endonuc-II-like"/>
</dbReference>
<dbReference type="SUPFAM" id="SSF52980">
    <property type="entry name" value="Restriction endonuclease-like"/>
    <property type="match status" value="1"/>
</dbReference>
<keyword evidence="2" id="KW-0255">Endonuclease</keyword>
<dbReference type="Proteomes" id="UP000681027">
    <property type="component" value="Unassembled WGS sequence"/>
</dbReference>
<dbReference type="GO" id="GO:0004519">
    <property type="term" value="F:endonuclease activity"/>
    <property type="evidence" value="ECO:0007669"/>
    <property type="project" value="UniProtKB-KW"/>
</dbReference>
<dbReference type="InterPro" id="IPR007560">
    <property type="entry name" value="Restrct_endonuc_IV_Mrr"/>
</dbReference>
<dbReference type="Pfam" id="PF04471">
    <property type="entry name" value="Mrr_cat"/>
    <property type="match status" value="1"/>
</dbReference>
<dbReference type="Gene3D" id="3.40.1350.10">
    <property type="match status" value="1"/>
</dbReference>
<evidence type="ECO:0000313" key="2">
    <source>
        <dbReference type="EMBL" id="MBS4192345.1"/>
    </source>
</evidence>
<feature type="domain" description="Restriction endonuclease type IV Mrr" evidence="1">
    <location>
        <begin position="1"/>
        <end position="41"/>
    </location>
</feature>
<dbReference type="RefSeq" id="WP_213103945.1">
    <property type="nucleotide sequence ID" value="NZ_JAGYPM010000004.1"/>
</dbReference>